<accession>A0A0A9A5I6</accession>
<name>A0A0A9A5I6_ARUDO</name>
<reference evidence="2" key="2">
    <citation type="journal article" date="2015" name="Data Brief">
        <title>Shoot transcriptome of the giant reed, Arundo donax.</title>
        <authorList>
            <person name="Barrero R.A."/>
            <person name="Guerrero F.D."/>
            <person name="Moolhuijzen P."/>
            <person name="Goolsby J.A."/>
            <person name="Tidwell J."/>
            <person name="Bellgard S.E."/>
            <person name="Bellgard M.I."/>
        </authorList>
    </citation>
    <scope>NUCLEOTIDE SEQUENCE</scope>
    <source>
        <tissue evidence="2">Shoot tissue taken approximately 20 cm above the soil surface</tissue>
    </source>
</reference>
<proteinExistence type="predicted"/>
<feature type="region of interest" description="Disordered" evidence="1">
    <location>
        <begin position="1"/>
        <end position="23"/>
    </location>
</feature>
<protein>
    <submittedName>
        <fullName evidence="2">Uncharacterized protein</fullName>
    </submittedName>
</protein>
<dbReference type="EMBL" id="GBRH01251524">
    <property type="protein sequence ID" value="JAD46371.1"/>
    <property type="molecule type" value="Transcribed_RNA"/>
</dbReference>
<evidence type="ECO:0000256" key="1">
    <source>
        <dbReference type="SAM" id="MobiDB-lite"/>
    </source>
</evidence>
<organism evidence="2">
    <name type="scientific">Arundo donax</name>
    <name type="common">Giant reed</name>
    <name type="synonym">Donax arundinaceus</name>
    <dbReference type="NCBI Taxonomy" id="35708"/>
    <lineage>
        <taxon>Eukaryota</taxon>
        <taxon>Viridiplantae</taxon>
        <taxon>Streptophyta</taxon>
        <taxon>Embryophyta</taxon>
        <taxon>Tracheophyta</taxon>
        <taxon>Spermatophyta</taxon>
        <taxon>Magnoliopsida</taxon>
        <taxon>Liliopsida</taxon>
        <taxon>Poales</taxon>
        <taxon>Poaceae</taxon>
        <taxon>PACMAD clade</taxon>
        <taxon>Arundinoideae</taxon>
        <taxon>Arundineae</taxon>
        <taxon>Arundo</taxon>
    </lineage>
</organism>
<evidence type="ECO:0000313" key="2">
    <source>
        <dbReference type="EMBL" id="JAD46371.1"/>
    </source>
</evidence>
<dbReference type="AlphaFoldDB" id="A0A0A9A5I6"/>
<sequence>MWTSLPVERDKGDNYTVEIDTSS</sequence>
<reference evidence="2" key="1">
    <citation type="submission" date="2014-09" db="EMBL/GenBank/DDBJ databases">
        <authorList>
            <person name="Magalhaes I.L.F."/>
            <person name="Oliveira U."/>
            <person name="Santos F.R."/>
            <person name="Vidigal T.H.D.A."/>
            <person name="Brescovit A.D."/>
            <person name="Santos A.J."/>
        </authorList>
    </citation>
    <scope>NUCLEOTIDE SEQUENCE</scope>
    <source>
        <tissue evidence="2">Shoot tissue taken approximately 20 cm above the soil surface</tissue>
    </source>
</reference>